<proteinExistence type="predicted"/>
<accession>S7VEG6</accession>
<dbReference type="AlphaFoldDB" id="S7VEG6"/>
<dbReference type="Proteomes" id="UP000014974">
    <property type="component" value="Unassembled WGS sequence"/>
</dbReference>
<gene>
    <name evidence="1" type="ORF">ADICYQ_3014</name>
</gene>
<protein>
    <submittedName>
        <fullName evidence="1">Uncharacterized protein</fullName>
    </submittedName>
</protein>
<comment type="caution">
    <text evidence="1">The sequence shown here is derived from an EMBL/GenBank/DDBJ whole genome shotgun (WGS) entry which is preliminary data.</text>
</comment>
<sequence length="45" mass="5353">MSKVEVERAFVFILLVLSTLQRVGMKLTQFYRHKLTLVKPMMGRR</sequence>
<organism evidence="1 2">
    <name type="scientific">Cyclobacterium qasimii M12-11B</name>
    <dbReference type="NCBI Taxonomy" id="641524"/>
    <lineage>
        <taxon>Bacteria</taxon>
        <taxon>Pseudomonadati</taxon>
        <taxon>Bacteroidota</taxon>
        <taxon>Cytophagia</taxon>
        <taxon>Cytophagales</taxon>
        <taxon>Cyclobacteriaceae</taxon>
        <taxon>Cyclobacterium</taxon>
    </lineage>
</organism>
<evidence type="ECO:0000313" key="1">
    <source>
        <dbReference type="EMBL" id="EPR67942.1"/>
    </source>
</evidence>
<dbReference type="EMBL" id="ATNM01000110">
    <property type="protein sequence ID" value="EPR67942.1"/>
    <property type="molecule type" value="Genomic_DNA"/>
</dbReference>
<evidence type="ECO:0000313" key="2">
    <source>
        <dbReference type="Proteomes" id="UP000014974"/>
    </source>
</evidence>
<name>S7VEG6_9BACT</name>
<dbReference type="STRING" id="641524.ADICYQ_3014"/>
<reference evidence="1 2" key="1">
    <citation type="journal article" date="2013" name="Genome Announc.">
        <title>Draft Genome Sequence of Cyclobacterium qasimii Strain M12-11BT, Isolated from Arctic Marine Sediment.</title>
        <authorList>
            <person name="Shivaji S."/>
            <person name="Ara S."/>
            <person name="Singh A."/>
            <person name="Kumar Pinnaka A."/>
        </authorList>
    </citation>
    <scope>NUCLEOTIDE SEQUENCE [LARGE SCALE GENOMIC DNA]</scope>
    <source>
        <strain evidence="1 2">M12-11B</strain>
    </source>
</reference>